<evidence type="ECO:0000313" key="5">
    <source>
        <dbReference type="Proteomes" id="UP000247409"/>
    </source>
</evidence>
<dbReference type="InterPro" id="IPR016035">
    <property type="entry name" value="Acyl_Trfase/lysoPLipase"/>
</dbReference>
<feature type="active site" description="Nucleophile" evidence="2">
    <location>
        <position position="68"/>
    </location>
</feature>
<keyword evidence="2" id="KW-0378">Hydrolase</keyword>
<gene>
    <name evidence="4" type="ORF">BWQ96_00820</name>
</gene>
<evidence type="ECO:0000259" key="3">
    <source>
        <dbReference type="PROSITE" id="PS51635"/>
    </source>
</evidence>
<evidence type="ECO:0000313" key="4">
    <source>
        <dbReference type="EMBL" id="PXF49504.1"/>
    </source>
</evidence>
<dbReference type="InterPro" id="IPR002641">
    <property type="entry name" value="PNPLA_dom"/>
</dbReference>
<comment type="caution">
    <text evidence="4">The sequence shown here is derived from an EMBL/GenBank/DDBJ whole genome shotgun (WGS) entry which is preliminary data.</text>
</comment>
<dbReference type="GO" id="GO:0016787">
    <property type="term" value="F:hydrolase activity"/>
    <property type="evidence" value="ECO:0007669"/>
    <property type="project" value="UniProtKB-UniRule"/>
</dbReference>
<accession>A0A2V3J560</accession>
<comment type="caution">
    <text evidence="2">Lacks conserved residue(s) required for the propagation of feature annotation.</text>
</comment>
<organism evidence="4 5">
    <name type="scientific">Gracilariopsis chorda</name>
    <dbReference type="NCBI Taxonomy" id="448386"/>
    <lineage>
        <taxon>Eukaryota</taxon>
        <taxon>Rhodophyta</taxon>
        <taxon>Florideophyceae</taxon>
        <taxon>Rhodymeniophycidae</taxon>
        <taxon>Gracilariales</taxon>
        <taxon>Gracilariaceae</taxon>
        <taxon>Gracilariopsis</taxon>
    </lineage>
</organism>
<proteinExistence type="predicted"/>
<dbReference type="EMBL" id="NBIV01000005">
    <property type="protein sequence ID" value="PXF49504.1"/>
    <property type="molecule type" value="Genomic_DNA"/>
</dbReference>
<dbReference type="SUPFAM" id="SSF52151">
    <property type="entry name" value="FabD/lysophospholipase-like"/>
    <property type="match status" value="1"/>
</dbReference>
<feature type="short sequence motif" description="DGA/G" evidence="2">
    <location>
        <begin position="297"/>
        <end position="299"/>
    </location>
</feature>
<keyword evidence="2" id="KW-0442">Lipid degradation</keyword>
<feature type="domain" description="PNPLA" evidence="3">
    <location>
        <begin position="17"/>
        <end position="310"/>
    </location>
</feature>
<keyword evidence="1 2" id="KW-0443">Lipid metabolism</keyword>
<dbReference type="OrthoDB" id="10509738at2759"/>
<protein>
    <recommendedName>
        <fullName evidence="3">PNPLA domain-containing protein</fullName>
    </recommendedName>
</protein>
<name>A0A2V3J560_9FLOR</name>
<sequence length="572" mass="64215">MDQHCEKKKPPPFRVGLCLAGAATGGAYSAGVIDFLFEALDSWHLEKSRGNSKVPPWDVHLTDVIGSSAGAITASVAAATLNLPSGEQSALRRVWVDEMNADRLLDCSDLTQTCVVSSLLNANFMASTAAMVLRDEPVKGALPCWADNVCLTLRTTNLRGVPYSLCKFKGGQNKQNDGGAMEFHMRQHADYSQFVLTDRPKEVCERVRERVTIVDMNERRTSAKWQQLITCARASSAFPLAFPTVRIEKPKAHYRHRLCRPPDWRDDTGGADQVTLAVQEGDANAQTEDTFAFAANDGGALDNEPFDVLYEFMNDGLPTSQDMGGDKAEAETQIHAPSMILIDPFPESKYDPKIVEDGLPLLKTVTALAHAVRAQAMFKESEIKQAVNKHDMSRFIISPVREVKASQKHKLATASLHAFGGILHEDIRLHDYQLGRVNCKHFLESVFCIPKQDAWHHPTFKHFREYLDGESIPIIPVVGSAAQPLQVPKWPAYSRGEMECIVDEVGQRVERRVGVISEMLWRQFGLVKPAWFWRNPVQWMKNRAVCSFRRRVVKFVERRVRKMLEEAVQVYT</sequence>
<feature type="active site" description="Proton acceptor" evidence="2">
    <location>
        <position position="297"/>
    </location>
</feature>
<dbReference type="Gene3D" id="3.40.1090.10">
    <property type="entry name" value="Cytosolic phospholipase A2 catalytic domain"/>
    <property type="match status" value="1"/>
</dbReference>
<evidence type="ECO:0000256" key="2">
    <source>
        <dbReference type="PROSITE-ProRule" id="PRU01161"/>
    </source>
</evidence>
<dbReference type="Proteomes" id="UP000247409">
    <property type="component" value="Unassembled WGS sequence"/>
</dbReference>
<reference evidence="4 5" key="1">
    <citation type="journal article" date="2018" name="Mol. Biol. Evol.">
        <title>Analysis of the draft genome of the red seaweed Gracilariopsis chorda provides insights into genome size evolution in Rhodophyta.</title>
        <authorList>
            <person name="Lee J."/>
            <person name="Yang E.C."/>
            <person name="Graf L."/>
            <person name="Yang J.H."/>
            <person name="Qiu H."/>
            <person name="Zel Zion U."/>
            <person name="Chan C.X."/>
            <person name="Stephens T.G."/>
            <person name="Weber A.P.M."/>
            <person name="Boo G.H."/>
            <person name="Boo S.M."/>
            <person name="Kim K.M."/>
            <person name="Shin Y."/>
            <person name="Jung M."/>
            <person name="Lee S.J."/>
            <person name="Yim H.S."/>
            <person name="Lee J.H."/>
            <person name="Bhattacharya D."/>
            <person name="Yoon H.S."/>
        </authorList>
    </citation>
    <scope>NUCLEOTIDE SEQUENCE [LARGE SCALE GENOMIC DNA]</scope>
    <source>
        <strain evidence="4 5">SKKU-2015</strain>
        <tissue evidence="4">Whole body</tissue>
    </source>
</reference>
<dbReference type="GO" id="GO:0016042">
    <property type="term" value="P:lipid catabolic process"/>
    <property type="evidence" value="ECO:0007669"/>
    <property type="project" value="UniProtKB-UniRule"/>
</dbReference>
<keyword evidence="5" id="KW-1185">Reference proteome</keyword>
<dbReference type="PROSITE" id="PS51635">
    <property type="entry name" value="PNPLA"/>
    <property type="match status" value="1"/>
</dbReference>
<feature type="short sequence motif" description="GXSXG" evidence="2">
    <location>
        <begin position="66"/>
        <end position="70"/>
    </location>
</feature>
<dbReference type="AlphaFoldDB" id="A0A2V3J560"/>
<evidence type="ECO:0000256" key="1">
    <source>
        <dbReference type="ARBA" id="ARBA00023098"/>
    </source>
</evidence>